<dbReference type="GO" id="GO:0033557">
    <property type="term" value="C:Slx1-Slx4 complex"/>
    <property type="evidence" value="ECO:0007669"/>
    <property type="project" value="InterPro"/>
</dbReference>
<dbReference type="CDD" id="cd22999">
    <property type="entry name" value="SAP_SLX4"/>
    <property type="match status" value="1"/>
</dbReference>
<evidence type="ECO:0000256" key="8">
    <source>
        <dbReference type="SAM" id="MobiDB-lite"/>
    </source>
</evidence>
<feature type="compositionally biased region" description="Polar residues" evidence="8">
    <location>
        <begin position="21"/>
        <end position="32"/>
    </location>
</feature>
<dbReference type="PANTHER" id="PTHR21541:SF3">
    <property type="entry name" value="STRUCTURE-SPECIFIC ENDONUCLEASE SUBUNIT SLX4"/>
    <property type="match status" value="1"/>
</dbReference>
<dbReference type="EMBL" id="JARQZJ010000097">
    <property type="protein sequence ID" value="KAK9885888.1"/>
    <property type="molecule type" value="Genomic_DNA"/>
</dbReference>
<evidence type="ECO:0000313" key="10">
    <source>
        <dbReference type="Proteomes" id="UP001431783"/>
    </source>
</evidence>
<evidence type="ECO:0000256" key="2">
    <source>
        <dbReference type="ARBA" id="ARBA00006661"/>
    </source>
</evidence>
<evidence type="ECO:0000256" key="3">
    <source>
        <dbReference type="ARBA" id="ARBA00022763"/>
    </source>
</evidence>
<protein>
    <recommendedName>
        <fullName evidence="7">Structure-specific endonuclease subunit SLX4</fullName>
    </recommendedName>
</protein>
<comment type="subcellular location">
    <subcellularLocation>
        <location evidence="1">Nucleus</location>
    </subcellularLocation>
</comment>
<evidence type="ECO:0000256" key="6">
    <source>
        <dbReference type="ARBA" id="ARBA00023242"/>
    </source>
</evidence>
<proteinExistence type="inferred from homology"/>
<name>A0AAW1UZG4_9CUCU</name>
<reference evidence="9 10" key="1">
    <citation type="submission" date="2023-03" db="EMBL/GenBank/DDBJ databases">
        <title>Genome insight into feeding habits of ladybird beetles.</title>
        <authorList>
            <person name="Li H.-S."/>
            <person name="Huang Y.-H."/>
            <person name="Pang H."/>
        </authorList>
    </citation>
    <scope>NUCLEOTIDE SEQUENCE [LARGE SCALE GENOMIC DNA]</scope>
    <source>
        <strain evidence="9">SYSU_2023b</strain>
        <tissue evidence="9">Whole body</tissue>
    </source>
</reference>
<keyword evidence="5" id="KW-0234">DNA repair</keyword>
<gene>
    <name evidence="9" type="ORF">WA026_013763</name>
</gene>
<feature type="region of interest" description="Disordered" evidence="8">
    <location>
        <begin position="1"/>
        <end position="38"/>
    </location>
</feature>
<sequence length="231" mass="26855">MDDKQTVSHSYGTPLKRYASFNESRTGKTTPSFGRYKSESDITPKNEFIVKTQNITPMINYNQLDTPSIVKELSKFGLKPLKRKRGVNLLKHIYEATHPIVESNRENSDADKKILKKWKNSKGENVSQNSESISDNQFQKCHLIEPWEETISESDLIFERQRSSKIPGCRIPLQIVWHNFLVQNPEIRENILLYEPLQVNVISSMLKEEGFKFHIQDLITFLDQKCITIKI</sequence>
<dbReference type="PANTHER" id="PTHR21541">
    <property type="entry name" value="BTB POZ DOMAIN CONTAINING 12"/>
    <property type="match status" value="1"/>
</dbReference>
<accession>A0AAW1UZG4</accession>
<keyword evidence="4" id="KW-0233">DNA recombination</keyword>
<dbReference type="InterPro" id="IPR018574">
    <property type="entry name" value="Structure-sp_endonuc_su_Slx4"/>
</dbReference>
<dbReference type="GO" id="GO:0000712">
    <property type="term" value="P:resolution of meiotic recombination intermediates"/>
    <property type="evidence" value="ECO:0007669"/>
    <property type="project" value="TreeGrafter"/>
</dbReference>
<evidence type="ECO:0000313" key="9">
    <source>
        <dbReference type="EMBL" id="KAK9885888.1"/>
    </source>
</evidence>
<keyword evidence="3" id="KW-0227">DNA damage</keyword>
<dbReference type="GO" id="GO:0006281">
    <property type="term" value="P:DNA repair"/>
    <property type="evidence" value="ECO:0007669"/>
    <property type="project" value="UniProtKB-KW"/>
</dbReference>
<evidence type="ECO:0000256" key="1">
    <source>
        <dbReference type="ARBA" id="ARBA00004123"/>
    </source>
</evidence>
<comment type="caution">
    <text evidence="9">The sequence shown here is derived from an EMBL/GenBank/DDBJ whole genome shotgun (WGS) entry which is preliminary data.</text>
</comment>
<keyword evidence="10" id="KW-1185">Reference proteome</keyword>
<dbReference type="Proteomes" id="UP001431783">
    <property type="component" value="Unassembled WGS sequence"/>
</dbReference>
<dbReference type="Pfam" id="PF09494">
    <property type="entry name" value="Slx4"/>
    <property type="match status" value="1"/>
</dbReference>
<dbReference type="GO" id="GO:0006260">
    <property type="term" value="P:DNA replication"/>
    <property type="evidence" value="ECO:0007669"/>
    <property type="project" value="InterPro"/>
</dbReference>
<comment type="similarity">
    <text evidence="2">Belongs to the SLX4 family.</text>
</comment>
<keyword evidence="6" id="KW-0539">Nucleus</keyword>
<organism evidence="9 10">
    <name type="scientific">Henosepilachna vigintioctopunctata</name>
    <dbReference type="NCBI Taxonomy" id="420089"/>
    <lineage>
        <taxon>Eukaryota</taxon>
        <taxon>Metazoa</taxon>
        <taxon>Ecdysozoa</taxon>
        <taxon>Arthropoda</taxon>
        <taxon>Hexapoda</taxon>
        <taxon>Insecta</taxon>
        <taxon>Pterygota</taxon>
        <taxon>Neoptera</taxon>
        <taxon>Endopterygota</taxon>
        <taxon>Coleoptera</taxon>
        <taxon>Polyphaga</taxon>
        <taxon>Cucujiformia</taxon>
        <taxon>Coccinelloidea</taxon>
        <taxon>Coccinellidae</taxon>
        <taxon>Epilachninae</taxon>
        <taxon>Epilachnini</taxon>
        <taxon>Henosepilachna</taxon>
    </lineage>
</organism>
<evidence type="ECO:0000256" key="4">
    <source>
        <dbReference type="ARBA" id="ARBA00023172"/>
    </source>
</evidence>
<evidence type="ECO:0000256" key="5">
    <source>
        <dbReference type="ARBA" id="ARBA00023204"/>
    </source>
</evidence>
<evidence type="ECO:0000256" key="7">
    <source>
        <dbReference type="ARBA" id="ARBA00029496"/>
    </source>
</evidence>
<dbReference type="AlphaFoldDB" id="A0AAW1UZG4"/>